<keyword evidence="4" id="KW-1185">Reference proteome</keyword>
<sequence>MLSNSQLSSNNGDGDPHPESDRNTKKVRFKDNLVEEYISMDGDPDPKPTLSWKDKLLGGFTGDSGPDCTVPTEGSNNDFELLKGDVNTTIDGVPAITFSDRINIILFREMELTVIVKLLRRNIDYNALHNRIISLWKPVNSIRIMDTTDRYYLVKFQAIEDYNRVLS</sequence>
<evidence type="ECO:0000259" key="2">
    <source>
        <dbReference type="Pfam" id="PF14111"/>
    </source>
</evidence>
<dbReference type="InterPro" id="IPR025558">
    <property type="entry name" value="DUF4283"/>
</dbReference>
<dbReference type="EMBL" id="JARKNE010000010">
    <property type="protein sequence ID" value="KAK5794634.1"/>
    <property type="molecule type" value="Genomic_DNA"/>
</dbReference>
<gene>
    <name evidence="3" type="ORF">PVK06_035873</name>
</gene>
<name>A0ABR0NI01_GOSAR</name>
<dbReference type="Proteomes" id="UP001358586">
    <property type="component" value="Chromosome 10"/>
</dbReference>
<feature type="region of interest" description="Disordered" evidence="1">
    <location>
        <begin position="1"/>
        <end position="26"/>
    </location>
</feature>
<feature type="compositionally biased region" description="Basic and acidic residues" evidence="1">
    <location>
        <begin position="14"/>
        <end position="26"/>
    </location>
</feature>
<evidence type="ECO:0000313" key="4">
    <source>
        <dbReference type="Proteomes" id="UP001358586"/>
    </source>
</evidence>
<accession>A0ABR0NI01</accession>
<dbReference type="Pfam" id="PF14111">
    <property type="entry name" value="DUF4283"/>
    <property type="match status" value="1"/>
</dbReference>
<comment type="caution">
    <text evidence="3">The sequence shown here is derived from an EMBL/GenBank/DDBJ whole genome shotgun (WGS) entry which is preliminary data.</text>
</comment>
<protein>
    <recommendedName>
        <fullName evidence="2">DUF4283 domain-containing protein</fullName>
    </recommendedName>
</protein>
<evidence type="ECO:0000256" key="1">
    <source>
        <dbReference type="SAM" id="MobiDB-lite"/>
    </source>
</evidence>
<feature type="compositionally biased region" description="Polar residues" evidence="1">
    <location>
        <begin position="1"/>
        <end position="12"/>
    </location>
</feature>
<proteinExistence type="predicted"/>
<reference evidence="3 4" key="1">
    <citation type="submission" date="2023-03" db="EMBL/GenBank/DDBJ databases">
        <title>WGS of Gossypium arboreum.</title>
        <authorList>
            <person name="Yu D."/>
        </authorList>
    </citation>
    <scope>NUCLEOTIDE SEQUENCE [LARGE SCALE GENOMIC DNA]</scope>
    <source>
        <tissue evidence="3">Leaf</tissue>
    </source>
</reference>
<evidence type="ECO:0000313" key="3">
    <source>
        <dbReference type="EMBL" id="KAK5794634.1"/>
    </source>
</evidence>
<feature type="domain" description="DUF4283" evidence="2">
    <location>
        <begin position="110"/>
        <end position="167"/>
    </location>
</feature>
<organism evidence="3 4">
    <name type="scientific">Gossypium arboreum</name>
    <name type="common">Tree cotton</name>
    <name type="synonym">Gossypium nanking</name>
    <dbReference type="NCBI Taxonomy" id="29729"/>
    <lineage>
        <taxon>Eukaryota</taxon>
        <taxon>Viridiplantae</taxon>
        <taxon>Streptophyta</taxon>
        <taxon>Embryophyta</taxon>
        <taxon>Tracheophyta</taxon>
        <taxon>Spermatophyta</taxon>
        <taxon>Magnoliopsida</taxon>
        <taxon>eudicotyledons</taxon>
        <taxon>Gunneridae</taxon>
        <taxon>Pentapetalae</taxon>
        <taxon>rosids</taxon>
        <taxon>malvids</taxon>
        <taxon>Malvales</taxon>
        <taxon>Malvaceae</taxon>
        <taxon>Malvoideae</taxon>
        <taxon>Gossypium</taxon>
    </lineage>
</organism>